<dbReference type="PANTHER" id="PTHR14085">
    <property type="entry name" value="WD-REPEAT PROTEIN BING4"/>
    <property type="match status" value="1"/>
</dbReference>
<dbReference type="STRING" id="578461.R0MI21"/>
<evidence type="ECO:0000313" key="1">
    <source>
        <dbReference type="EMBL" id="EOB13795.1"/>
    </source>
</evidence>
<evidence type="ECO:0000313" key="2">
    <source>
        <dbReference type="Proteomes" id="UP000016927"/>
    </source>
</evidence>
<dbReference type="OrthoDB" id="10251154at2759"/>
<dbReference type="VEuPathDB" id="MicrosporidiaDB:NBO_58gi001"/>
<dbReference type="InterPro" id="IPR040315">
    <property type="entry name" value="WDR46/Utp7"/>
</dbReference>
<organism evidence="1 2">
    <name type="scientific">Nosema bombycis (strain CQ1 / CVCC 102059)</name>
    <name type="common">Microsporidian parasite</name>
    <name type="synonym">Pebrine of silkworm</name>
    <dbReference type="NCBI Taxonomy" id="578461"/>
    <lineage>
        <taxon>Eukaryota</taxon>
        <taxon>Fungi</taxon>
        <taxon>Fungi incertae sedis</taxon>
        <taxon>Microsporidia</taxon>
        <taxon>Nosematidae</taxon>
        <taxon>Nosema</taxon>
    </lineage>
</organism>
<protein>
    <submittedName>
        <fullName evidence="1">Uncharacterized protein</fullName>
    </submittedName>
</protein>
<dbReference type="GO" id="GO:0030686">
    <property type="term" value="C:90S preribosome"/>
    <property type="evidence" value="ECO:0007669"/>
    <property type="project" value="TreeGrafter"/>
</dbReference>
<reference evidence="1 2" key="1">
    <citation type="journal article" date="2013" name="BMC Genomics">
        <title>Comparative genomics of parasitic silkworm microsporidia reveal an association between genome expansion and host adaptation.</title>
        <authorList>
            <person name="Pan G."/>
            <person name="Xu J."/>
            <person name="Li T."/>
            <person name="Xia Q."/>
            <person name="Liu S.L."/>
            <person name="Zhang G."/>
            <person name="Li S."/>
            <person name="Li C."/>
            <person name="Liu H."/>
            <person name="Yang L."/>
            <person name="Liu T."/>
            <person name="Zhang X."/>
            <person name="Wu Z."/>
            <person name="Fan W."/>
            <person name="Dang X."/>
            <person name="Xiang H."/>
            <person name="Tao M."/>
            <person name="Li Y."/>
            <person name="Hu J."/>
            <person name="Li Z."/>
            <person name="Lin L."/>
            <person name="Luo J."/>
            <person name="Geng L."/>
            <person name="Wang L."/>
            <person name="Long M."/>
            <person name="Wan Y."/>
            <person name="He N."/>
            <person name="Zhang Z."/>
            <person name="Lu C."/>
            <person name="Keeling P.J."/>
            <person name="Wang J."/>
            <person name="Xiang Z."/>
            <person name="Zhou Z."/>
        </authorList>
    </citation>
    <scope>NUCLEOTIDE SEQUENCE [LARGE SCALE GENOMIC DNA]</scope>
    <source>
        <strain evidence="2">CQ1 / CVCC 102059</strain>
    </source>
</reference>
<proteinExistence type="predicted"/>
<dbReference type="InterPro" id="IPR011048">
    <property type="entry name" value="Haem_d1_sf"/>
</dbReference>
<dbReference type="Proteomes" id="UP000016927">
    <property type="component" value="Unassembled WGS sequence"/>
</dbReference>
<name>R0MI21_NOSB1</name>
<feature type="non-terminal residue" evidence="1">
    <location>
        <position position="152"/>
    </location>
</feature>
<dbReference type="AlphaFoldDB" id="R0MI21"/>
<dbReference type="PANTHER" id="PTHR14085:SF3">
    <property type="entry name" value="WD REPEAT-CONTAINING PROTEIN 46"/>
    <property type="match status" value="1"/>
</dbReference>
<gene>
    <name evidence="1" type="ORF">NBO_58gi001</name>
</gene>
<accession>R0MI21</accession>
<keyword evidence="2" id="KW-1185">Reference proteome</keyword>
<dbReference type="EMBL" id="KB908966">
    <property type="protein sequence ID" value="EOB13795.1"/>
    <property type="molecule type" value="Genomic_DNA"/>
</dbReference>
<dbReference type="SUPFAM" id="SSF51004">
    <property type="entry name" value="C-terminal (heme d1) domain of cytochrome cd1-nitrite reductase"/>
    <property type="match status" value="1"/>
</dbReference>
<dbReference type="GO" id="GO:0032040">
    <property type="term" value="C:small-subunit processome"/>
    <property type="evidence" value="ECO:0007669"/>
    <property type="project" value="TreeGrafter"/>
</dbReference>
<dbReference type="HOGENOM" id="CLU_1622869_0_0_1"/>
<dbReference type="GO" id="GO:0000462">
    <property type="term" value="P:maturation of SSU-rRNA from tricistronic rRNA transcript (SSU-rRNA, 5.8S rRNA, LSU-rRNA)"/>
    <property type="evidence" value="ECO:0007669"/>
    <property type="project" value="TreeGrafter"/>
</dbReference>
<sequence>MGKRDIFEKKELEKKLYREAIHDVKLSEILNTEKKGFIEVEDKKKTYEITQNELLKNVSQKVKEMCFKLNLEGPIYVKYTDNGRHLAIRNDSGFVSSLDTHTMKLHFEEDFKDKLYDMSYLHNEDYIAVAQESCLFIYNKQGVELHAVRENS</sequence>